<dbReference type="AlphaFoldDB" id="A0AA37IAT2"/>
<sequence length="299" mass="34012">MSHAARQLTKIGVFYDGNYFDRVSKYYNHRHDKRAWISIPGLHDYICYKVADEEKVDPRNCQVIDAHYFRGRFSAQKSKEKGNDALLNDRVVDEILMRANVTAHYLPMNFAGKEKGIDVWLALEAFELSIHKQFDVVVLIASDSDFIPLVRKLKTLGIRVMAISWSITRDAVDGDANVERPSQMLHKEVTYSVTMSEVIDRMDQSKGPERDALSTLFKRQRDRQPAAGAVESDWKVGVIGTLKEHWGFIKPETGSKDVYFRYSVLADLDPDDLEAGMEVSYLEAAENSKGPMADKVRTS</sequence>
<evidence type="ECO:0000259" key="1">
    <source>
        <dbReference type="Pfam" id="PF00313"/>
    </source>
</evidence>
<dbReference type="InterPro" id="IPR002059">
    <property type="entry name" value="CSP_DNA-bd"/>
</dbReference>
<dbReference type="RefSeq" id="WP_238209363.1">
    <property type="nucleotide sequence ID" value="NZ_BPUQ01000001.1"/>
</dbReference>
<feature type="domain" description="CSD" evidence="1">
    <location>
        <begin position="237"/>
        <end position="298"/>
    </location>
</feature>
<protein>
    <submittedName>
        <fullName evidence="3">NYN domain-containing protein</fullName>
    </submittedName>
</protein>
<dbReference type="GO" id="GO:0004540">
    <property type="term" value="F:RNA nuclease activity"/>
    <property type="evidence" value="ECO:0007669"/>
    <property type="project" value="InterPro"/>
</dbReference>
<evidence type="ECO:0000313" key="3">
    <source>
        <dbReference type="EMBL" id="GJH22895.1"/>
    </source>
</evidence>
<dbReference type="Pfam" id="PF00313">
    <property type="entry name" value="CSD"/>
    <property type="match status" value="1"/>
</dbReference>
<dbReference type="InterPro" id="IPR012340">
    <property type="entry name" value="NA-bd_OB-fold"/>
</dbReference>
<dbReference type="SUPFAM" id="SSF50249">
    <property type="entry name" value="Nucleic acid-binding proteins"/>
    <property type="match status" value="1"/>
</dbReference>
<dbReference type="Pfam" id="PF01936">
    <property type="entry name" value="NYN"/>
    <property type="match status" value="1"/>
</dbReference>
<dbReference type="EMBL" id="BPUS01000001">
    <property type="protein sequence ID" value="GJH22895.1"/>
    <property type="molecule type" value="Genomic_DNA"/>
</dbReference>
<dbReference type="GO" id="GO:0003676">
    <property type="term" value="F:nucleic acid binding"/>
    <property type="evidence" value="ECO:0007669"/>
    <property type="project" value="InterPro"/>
</dbReference>
<name>A0AA37IAT2_9BURK</name>
<dbReference type="CDD" id="cd18722">
    <property type="entry name" value="PIN_NicB-like"/>
    <property type="match status" value="1"/>
</dbReference>
<dbReference type="Gene3D" id="3.40.50.1010">
    <property type="entry name" value="5'-nuclease"/>
    <property type="match status" value="1"/>
</dbReference>
<comment type="caution">
    <text evidence="3">The sequence shown here is derived from an EMBL/GenBank/DDBJ whole genome shotgun (WGS) entry which is preliminary data.</text>
</comment>
<gene>
    <name evidence="3" type="ORF">CBA19CS42_00285</name>
</gene>
<evidence type="ECO:0000259" key="2">
    <source>
        <dbReference type="Pfam" id="PF01936"/>
    </source>
</evidence>
<dbReference type="Proteomes" id="UP001055111">
    <property type="component" value="Unassembled WGS sequence"/>
</dbReference>
<proteinExistence type="predicted"/>
<dbReference type="InterPro" id="IPR021139">
    <property type="entry name" value="NYN"/>
</dbReference>
<feature type="domain" description="NYN" evidence="2">
    <location>
        <begin position="10"/>
        <end position="168"/>
    </location>
</feature>
<accession>A0AA37IAT2</accession>
<organism evidence="3 4">
    <name type="scientific">Caballeronia novacaledonica</name>
    <dbReference type="NCBI Taxonomy" id="1544861"/>
    <lineage>
        <taxon>Bacteria</taxon>
        <taxon>Pseudomonadati</taxon>
        <taxon>Pseudomonadota</taxon>
        <taxon>Betaproteobacteria</taxon>
        <taxon>Burkholderiales</taxon>
        <taxon>Burkholderiaceae</taxon>
        <taxon>Caballeronia</taxon>
    </lineage>
</organism>
<reference evidence="3" key="1">
    <citation type="submission" date="2022-09" db="EMBL/GenBank/DDBJ databases">
        <title>Isolation and characterization of 3-chlorobenzoate degrading bacteria from soils in Shizuoka.</title>
        <authorList>
            <person name="Ifat A."/>
            <person name="Ogawa N."/>
            <person name="Kimbara K."/>
            <person name="Moriuchi R."/>
            <person name="Dohra H."/>
            <person name="Shintani M."/>
        </authorList>
    </citation>
    <scope>NUCLEOTIDE SEQUENCE</scope>
    <source>
        <strain evidence="3">19CS4-2</strain>
    </source>
</reference>
<evidence type="ECO:0000313" key="4">
    <source>
        <dbReference type="Proteomes" id="UP001055111"/>
    </source>
</evidence>
<dbReference type="Gene3D" id="2.40.50.140">
    <property type="entry name" value="Nucleic acid-binding proteins"/>
    <property type="match status" value="1"/>
</dbReference>